<accession>A0A9E8NBU7</accession>
<proteinExistence type="predicted"/>
<dbReference type="Pfam" id="PF24731">
    <property type="entry name" value="DUF7683"/>
    <property type="match status" value="1"/>
</dbReference>
<dbReference type="KEGG" id="dpf:ON006_07425"/>
<reference evidence="2" key="1">
    <citation type="submission" date="2022-11" db="EMBL/GenBank/DDBJ databases">
        <title>Dyadobacter pollutisoli sp. nov., isolated from plastic dumped soil.</title>
        <authorList>
            <person name="Kim J.M."/>
            <person name="Kim K.R."/>
            <person name="Lee J.K."/>
            <person name="Hao L."/>
            <person name="Jeon C.O."/>
        </authorList>
    </citation>
    <scope>NUCLEOTIDE SEQUENCE</scope>
    <source>
        <strain evidence="2">U1</strain>
    </source>
</reference>
<gene>
    <name evidence="2" type="ORF">ON006_07425</name>
</gene>
<protein>
    <recommendedName>
        <fullName evidence="1">DUF7683 domain-containing protein</fullName>
    </recommendedName>
</protein>
<organism evidence="2 3">
    <name type="scientific">Dyadobacter pollutisoli</name>
    <dbReference type="NCBI Taxonomy" id="2910158"/>
    <lineage>
        <taxon>Bacteria</taxon>
        <taxon>Pseudomonadati</taxon>
        <taxon>Bacteroidota</taxon>
        <taxon>Cytophagia</taxon>
        <taxon>Cytophagales</taxon>
        <taxon>Spirosomataceae</taxon>
        <taxon>Dyadobacter</taxon>
    </lineage>
</organism>
<dbReference type="AlphaFoldDB" id="A0A9E8NBU7"/>
<sequence>MEIKRVIFVYNKANEDLIDEILIDIPIESLKSIFTPYEDDPDLIMSYDITEEQASQLQLFKSVDFNLLNNIYQMECYQE</sequence>
<evidence type="ECO:0000313" key="3">
    <source>
        <dbReference type="Proteomes" id="UP001164653"/>
    </source>
</evidence>
<feature type="domain" description="DUF7683" evidence="1">
    <location>
        <begin position="4"/>
        <end position="75"/>
    </location>
</feature>
<keyword evidence="3" id="KW-1185">Reference proteome</keyword>
<dbReference type="RefSeq" id="WP_244819112.1">
    <property type="nucleotide sequence ID" value="NZ_CP112998.1"/>
</dbReference>
<evidence type="ECO:0000259" key="1">
    <source>
        <dbReference type="Pfam" id="PF24731"/>
    </source>
</evidence>
<dbReference type="Proteomes" id="UP001164653">
    <property type="component" value="Chromosome"/>
</dbReference>
<evidence type="ECO:0000313" key="2">
    <source>
        <dbReference type="EMBL" id="WAC13780.1"/>
    </source>
</evidence>
<name>A0A9E8NBU7_9BACT</name>
<dbReference type="EMBL" id="CP112998">
    <property type="protein sequence ID" value="WAC13780.1"/>
    <property type="molecule type" value="Genomic_DNA"/>
</dbReference>
<dbReference type="InterPro" id="IPR056100">
    <property type="entry name" value="DUF7683"/>
</dbReference>